<dbReference type="Proteomes" id="UP000000483">
    <property type="component" value="Chromosome"/>
</dbReference>
<gene>
    <name evidence="3" type="ordered locus">Desac_0251</name>
</gene>
<feature type="domain" description="DJ-1/PfpI" evidence="2">
    <location>
        <begin position="6"/>
        <end position="169"/>
    </location>
</feature>
<evidence type="ECO:0000256" key="1">
    <source>
        <dbReference type="ARBA" id="ARBA00008542"/>
    </source>
</evidence>
<proteinExistence type="inferred from homology"/>
<dbReference type="PANTHER" id="PTHR42733:SF13">
    <property type="entry name" value="DJ-1_PFPI DOMAIN-CONTAINING PROTEIN"/>
    <property type="match status" value="1"/>
</dbReference>
<dbReference type="NCBIfam" id="TIGR01382">
    <property type="entry name" value="PfpI"/>
    <property type="match status" value="1"/>
</dbReference>
<dbReference type="InterPro" id="IPR029062">
    <property type="entry name" value="Class_I_gatase-like"/>
</dbReference>
<dbReference type="InterPro" id="IPR006286">
    <property type="entry name" value="C56_PfpI-like"/>
</dbReference>
<dbReference type="MEROPS" id="C56.001"/>
<sequence length="173" mass="18820">MRLQGKKVAMLAENLYQELEIWYPLLRLQEEGATVVVVGSGSAGEHTSKLGYPVKVDLFADQVKADDFDGVIIPGGYAPDIMRRYPSMVKLVRDMGEQGKLVAAICHGGWMLASANIVAGKKLTAFFAIKDDLVHAGAHFYDAAVVVDGNLITSRKPEDLPAFCREIIAALSR</sequence>
<keyword evidence="3" id="KW-0645">Protease</keyword>
<organism evidence="3 4">
    <name type="scientific">Desulfobacca acetoxidans (strain ATCC 700848 / DSM 11109 / ASRB2)</name>
    <dbReference type="NCBI Taxonomy" id="880072"/>
    <lineage>
        <taxon>Bacteria</taxon>
        <taxon>Pseudomonadati</taxon>
        <taxon>Thermodesulfobacteriota</taxon>
        <taxon>Desulfobaccia</taxon>
        <taxon>Desulfobaccales</taxon>
        <taxon>Desulfobaccaceae</taxon>
        <taxon>Desulfobacca</taxon>
    </lineage>
</organism>
<dbReference type="eggNOG" id="COG0693">
    <property type="taxonomic scope" value="Bacteria"/>
</dbReference>
<keyword evidence="4" id="KW-1185">Reference proteome</keyword>
<dbReference type="GO" id="GO:0006508">
    <property type="term" value="P:proteolysis"/>
    <property type="evidence" value="ECO:0007669"/>
    <property type="project" value="UniProtKB-KW"/>
</dbReference>
<dbReference type="GO" id="GO:0008233">
    <property type="term" value="F:peptidase activity"/>
    <property type="evidence" value="ECO:0007669"/>
    <property type="project" value="UniProtKB-KW"/>
</dbReference>
<dbReference type="PANTHER" id="PTHR42733">
    <property type="entry name" value="DJ-1 PROTEIN"/>
    <property type="match status" value="1"/>
</dbReference>
<reference evidence="3 4" key="1">
    <citation type="journal article" date="2011" name="Stand. Genomic Sci.">
        <title>Complete genome sequence of the acetate-degrading sulfate reducer Desulfobacca acetoxidans type strain (ASRB2).</title>
        <authorList>
            <person name="Goker M."/>
            <person name="Teshima H."/>
            <person name="Lapidus A."/>
            <person name="Nolan M."/>
            <person name="Lucas S."/>
            <person name="Hammon N."/>
            <person name="Deshpande S."/>
            <person name="Cheng J.F."/>
            <person name="Tapia R."/>
            <person name="Han C."/>
            <person name="Goodwin L."/>
            <person name="Pitluck S."/>
            <person name="Huntemann M."/>
            <person name="Liolios K."/>
            <person name="Ivanova N."/>
            <person name="Pagani I."/>
            <person name="Mavromatis K."/>
            <person name="Ovchinikova G."/>
            <person name="Pati A."/>
            <person name="Chen A."/>
            <person name="Palaniappan K."/>
            <person name="Land M."/>
            <person name="Hauser L."/>
            <person name="Brambilla E.M."/>
            <person name="Rohde M."/>
            <person name="Spring S."/>
            <person name="Detter J.C."/>
            <person name="Woyke T."/>
            <person name="Bristow J."/>
            <person name="Eisen J.A."/>
            <person name="Markowitz V."/>
            <person name="Hugenholtz P."/>
            <person name="Kyrpides N.C."/>
            <person name="Klenk H.P."/>
        </authorList>
    </citation>
    <scope>NUCLEOTIDE SEQUENCE [LARGE SCALE GENOMIC DNA]</scope>
    <source>
        <strain evidence="4">ATCC 700848 / DSM 11109 / ASRB2</strain>
    </source>
</reference>
<dbReference type="AlphaFoldDB" id="F2NEF3"/>
<dbReference type="InterPro" id="IPR002818">
    <property type="entry name" value="DJ-1/PfpI"/>
</dbReference>
<dbReference type="EMBL" id="CP002629">
    <property type="protein sequence ID" value="AEB08143.1"/>
    <property type="molecule type" value="Genomic_DNA"/>
</dbReference>
<accession>F2NEF3</accession>
<evidence type="ECO:0000259" key="2">
    <source>
        <dbReference type="Pfam" id="PF01965"/>
    </source>
</evidence>
<dbReference type="RefSeq" id="WP_013705256.1">
    <property type="nucleotide sequence ID" value="NC_015388.1"/>
</dbReference>
<dbReference type="Gene3D" id="3.40.50.880">
    <property type="match status" value="1"/>
</dbReference>
<reference evidence="4" key="2">
    <citation type="submission" date="2011-03" db="EMBL/GenBank/DDBJ databases">
        <title>The complete genome of Desulfobacca acetoxidans DSM 11109.</title>
        <authorList>
            <consortium name="US DOE Joint Genome Institute (JGI-PGF)"/>
            <person name="Lucas S."/>
            <person name="Copeland A."/>
            <person name="Lapidus A."/>
            <person name="Bruce D."/>
            <person name="Goodwin L."/>
            <person name="Pitluck S."/>
            <person name="Peters L."/>
            <person name="Kyrpides N."/>
            <person name="Mavromatis K."/>
            <person name="Ivanova N."/>
            <person name="Ovchinnikova G."/>
            <person name="Teshima H."/>
            <person name="Detter J.C."/>
            <person name="Han C."/>
            <person name="Land M."/>
            <person name="Hauser L."/>
            <person name="Markowitz V."/>
            <person name="Cheng J.-F."/>
            <person name="Hugenholtz P."/>
            <person name="Woyke T."/>
            <person name="Wu D."/>
            <person name="Spring S."/>
            <person name="Schueler E."/>
            <person name="Brambilla E."/>
            <person name="Klenk H.-P."/>
            <person name="Eisen J.A."/>
        </authorList>
    </citation>
    <scope>NUCLEOTIDE SEQUENCE [LARGE SCALE GENOMIC DNA]</scope>
    <source>
        <strain evidence="4">ATCC 700848 / DSM 11109 / ASRB2</strain>
    </source>
</reference>
<dbReference type="SUPFAM" id="SSF52317">
    <property type="entry name" value="Class I glutamine amidotransferase-like"/>
    <property type="match status" value="1"/>
</dbReference>
<protein>
    <submittedName>
        <fullName evidence="3">Intracellular protease, PfpI family</fullName>
    </submittedName>
</protein>
<dbReference type="PROSITE" id="PS51276">
    <property type="entry name" value="PEPTIDASE_C56_PFPI"/>
    <property type="match status" value="1"/>
</dbReference>
<dbReference type="KEGG" id="dao:Desac_0251"/>
<dbReference type="Pfam" id="PF01965">
    <property type="entry name" value="DJ-1_PfpI"/>
    <property type="match status" value="1"/>
</dbReference>
<dbReference type="STRING" id="880072.Desac_0251"/>
<dbReference type="OrthoDB" id="9792284at2"/>
<keyword evidence="3" id="KW-0378">Hydrolase</keyword>
<dbReference type="HOGENOM" id="CLU_000445_44_4_7"/>
<evidence type="ECO:0000313" key="4">
    <source>
        <dbReference type="Proteomes" id="UP000000483"/>
    </source>
</evidence>
<dbReference type="CDD" id="cd03134">
    <property type="entry name" value="GATase1_PfpI_like"/>
    <property type="match status" value="1"/>
</dbReference>
<comment type="similarity">
    <text evidence="1">Belongs to the peptidase C56 family.</text>
</comment>
<name>F2NEF3_DESAR</name>
<evidence type="ECO:0000313" key="3">
    <source>
        <dbReference type="EMBL" id="AEB08143.1"/>
    </source>
</evidence>